<dbReference type="STRING" id="392333.SAMN05660860_03247"/>
<dbReference type="AlphaFoldDB" id="A0A1G9WHQ1"/>
<dbReference type="EMBL" id="FNGU01000011">
    <property type="protein sequence ID" value="SDM83979.1"/>
    <property type="molecule type" value="Genomic_DNA"/>
</dbReference>
<protein>
    <recommendedName>
        <fullName evidence="3">ATP-grasp domain-containing protein</fullName>
    </recommendedName>
</protein>
<dbReference type="SUPFAM" id="SSF56059">
    <property type="entry name" value="Glutathione synthetase ATP-binding domain-like"/>
    <property type="match status" value="1"/>
</dbReference>
<evidence type="ECO:0000313" key="1">
    <source>
        <dbReference type="EMBL" id="SDM83979.1"/>
    </source>
</evidence>
<evidence type="ECO:0008006" key="3">
    <source>
        <dbReference type="Google" id="ProtNLM"/>
    </source>
</evidence>
<evidence type="ECO:0000313" key="2">
    <source>
        <dbReference type="Proteomes" id="UP000182146"/>
    </source>
</evidence>
<dbReference type="RefSeq" id="WP_052446515.1">
    <property type="nucleotide sequence ID" value="NZ_FNGU01000011.1"/>
</dbReference>
<proteinExistence type="predicted"/>
<accession>A0A1G9WHQ1</accession>
<gene>
    <name evidence="1" type="ORF">SAMN05660860_03247</name>
</gene>
<name>A0A1G9WHQ1_9BACT</name>
<dbReference type="OrthoDB" id="5526124at2"/>
<organism evidence="1 2">
    <name type="scientific">Geoalkalibacter ferrihydriticus</name>
    <dbReference type="NCBI Taxonomy" id="392333"/>
    <lineage>
        <taxon>Bacteria</taxon>
        <taxon>Pseudomonadati</taxon>
        <taxon>Thermodesulfobacteriota</taxon>
        <taxon>Desulfuromonadia</taxon>
        <taxon>Desulfuromonadales</taxon>
        <taxon>Geoalkalibacteraceae</taxon>
        <taxon>Geoalkalibacter</taxon>
    </lineage>
</organism>
<dbReference type="Proteomes" id="UP000182146">
    <property type="component" value="Unassembled WGS sequence"/>
</dbReference>
<sequence length="395" mass="43449">MRIKNPIIISQFGPPALAAIRSWGRRGARVGLIQIVAEGEPVPQSRYLADHIAMTADDLLNGDGLARAITFMRDFGADILLPINEQFACLLDENRHLLPAGIKLMFSGAEATRAVLSKSRQIETARRLGMCLLPTWEIGGGNFDFSVFSAEDFPLCLRPAKPGGVRPSFKVQIARSTKELDAFIGGIKQFGSPVLAQPFTNVPNLVVHGARGPDGTACGVEGFIVARKFEGVTLTIRPFAISDELRRQCMAFVEEFKVIGPYHFEFLYDPATGTPWFLELNSRLGGTTAKVMSCGYDEPAWALKAFGYDVDPGRTRTDVTASSKKAIGKFLLSALKGKLTPLDYPDEPRWKRIVMALYGFAAWRDDVFAWDDLPAAMTLYGLTLNGKKQVEKVRT</sequence>
<dbReference type="Gene3D" id="3.30.470.20">
    <property type="entry name" value="ATP-grasp fold, B domain"/>
    <property type="match status" value="1"/>
</dbReference>
<reference evidence="1 2" key="1">
    <citation type="submission" date="2016-10" db="EMBL/GenBank/DDBJ databases">
        <authorList>
            <person name="de Groot N.N."/>
        </authorList>
    </citation>
    <scope>NUCLEOTIDE SEQUENCE [LARGE SCALE GENOMIC DNA]</scope>
    <source>
        <strain evidence="1 2">DSM 17813</strain>
    </source>
</reference>